<evidence type="ECO:0000256" key="10">
    <source>
        <dbReference type="ARBA" id="ARBA00032065"/>
    </source>
</evidence>
<dbReference type="GeneID" id="24920536"/>
<feature type="binding site" description="via phosphate group" evidence="14">
    <location>
        <position position="69"/>
    </location>
    <ligand>
        <name>Mg(2+)</name>
        <dbReference type="ChEBI" id="CHEBI:18420"/>
    </ligand>
</feature>
<dbReference type="GO" id="GO:0004610">
    <property type="term" value="F:phosphoacetylglucosamine mutase activity"/>
    <property type="evidence" value="ECO:0007669"/>
    <property type="project" value="UniProtKB-UniRule"/>
</dbReference>
<dbReference type="Gene3D" id="3.40.120.10">
    <property type="entry name" value="Alpha-D-Glucose-1,6-Bisphosphate, subunit A, domain 3"/>
    <property type="match status" value="3"/>
</dbReference>
<keyword evidence="5" id="KW-0597">Phosphoprotein</keyword>
<evidence type="ECO:0000256" key="9">
    <source>
        <dbReference type="ARBA" id="ARBA00031926"/>
    </source>
</evidence>
<dbReference type="EMBL" id="FN668661">
    <property type="protein sequence ID" value="CBK23595.2"/>
    <property type="molecule type" value="Genomic_DNA"/>
</dbReference>
<dbReference type="UniPathway" id="UPA00113">
    <property type="reaction ID" value="UER00530"/>
</dbReference>
<accession>D8M5Z6</accession>
<comment type="similarity">
    <text evidence="3 11">Belongs to the phosphohexose mutase family.</text>
</comment>
<evidence type="ECO:0000256" key="13">
    <source>
        <dbReference type="PIRSR" id="PIRSR016408-2"/>
    </source>
</evidence>
<evidence type="ECO:0000259" key="17">
    <source>
        <dbReference type="Pfam" id="PF21404"/>
    </source>
</evidence>
<dbReference type="Gene3D" id="3.30.310.50">
    <property type="entry name" value="Alpha-D-phosphohexomutase, C-terminal domain"/>
    <property type="match status" value="1"/>
</dbReference>
<feature type="active site" description="Phosphoserine intermediate" evidence="12">
    <location>
        <position position="69"/>
    </location>
</feature>
<feature type="domain" description="Alpha-D-phosphohexomutase alpha/beta/alpha" evidence="16">
    <location>
        <begin position="56"/>
        <end position="94"/>
    </location>
</feature>
<reference evidence="18" key="1">
    <citation type="submission" date="2010-02" db="EMBL/GenBank/DDBJ databases">
        <title>Sequencing and annotation of the Blastocystis hominis genome.</title>
        <authorList>
            <person name="Wincker P."/>
        </authorList>
    </citation>
    <scope>NUCLEOTIDE SEQUENCE</scope>
    <source>
        <strain evidence="18">Singapore isolate B</strain>
    </source>
</reference>
<dbReference type="FunFam" id="3.40.120.10:FF:000013">
    <property type="entry name" value="Phosphoacetylglucosamine mutase"/>
    <property type="match status" value="1"/>
</dbReference>
<dbReference type="OMA" id="WEAYATK"/>
<dbReference type="GO" id="GO:0005975">
    <property type="term" value="P:carbohydrate metabolic process"/>
    <property type="evidence" value="ECO:0007669"/>
    <property type="project" value="InterPro"/>
</dbReference>
<evidence type="ECO:0000256" key="12">
    <source>
        <dbReference type="PIRSR" id="PIRSR016408-1"/>
    </source>
</evidence>
<sequence length="545" mass="60817">MNTSFCTRYPEIYNFVNSIPKPDCKFLYGTAGFRMNYELLPSVFIRVGIIGTLRSKYLKKAIGLMVTASHNPEADNGIKIVDPDGGMMSMDWEKFATDLTNAGTDAAFELLDAFIAEKQIDLDSPAIVICGRDTRKSGEYLLDLAIKSAEIMCANIVNLNEVTTPILHHVVRQFNDKKSEYKDIEGYYRMLGTAFAETIRGFEAIALTRDELYVDCANGAGQLVVDRLQQAVNGYLKLVGFNTARENLNHLAGANYLYTQKAIPSGFTAETAVGKRFCSLDGDADRLLYWRVNPSDRSLEIMDGDKEMALAALWVRKQLDDLALEGVSMGVVKTAYANGASNDYMREHGIEVVLAKTGVKHLHPLAEKFDVGMYFEANGHGTVLFKPAFIARLRGLDEAELTQKQKDARHRLIWASVLVNQAVGDALSDALFLEAVMITMDISMEQFSQLYVNLPFTNQVLKVEDRTVIKCNEDETRCVEPVEIQPAIDKIVETIPKGRSFVRPSGTENVVRVYAEAETMEQVEKLSLEVKRIVYDYAKGVGERP</sequence>
<dbReference type="RefSeq" id="XP_012897643.1">
    <property type="nucleotide sequence ID" value="XM_013042189.1"/>
</dbReference>
<dbReference type="InterPro" id="IPR016657">
    <property type="entry name" value="PAGM"/>
</dbReference>
<evidence type="ECO:0000256" key="5">
    <source>
        <dbReference type="ARBA" id="ARBA00022553"/>
    </source>
</evidence>
<protein>
    <recommendedName>
        <fullName evidence="4 11">Phosphoacetylglucosamine mutase</fullName>
        <shortName evidence="11">PAGM</shortName>
        <ecNumber evidence="4 11">5.4.2.3</ecNumber>
    </recommendedName>
    <alternativeName>
        <fullName evidence="10 11">Acetylglucosamine phosphomutase</fullName>
    </alternativeName>
    <alternativeName>
        <fullName evidence="9 11">N-acetylglucosamine-phosphate mutase</fullName>
    </alternativeName>
</protein>
<dbReference type="PIRSF" id="PIRSF016408">
    <property type="entry name" value="PAGM"/>
    <property type="match status" value="1"/>
</dbReference>
<feature type="binding site" evidence="14">
    <location>
        <position position="281"/>
    </location>
    <ligand>
        <name>Mg(2+)</name>
        <dbReference type="ChEBI" id="CHEBI:18420"/>
    </ligand>
</feature>
<dbReference type="GO" id="GO:0000287">
    <property type="term" value="F:magnesium ion binding"/>
    <property type="evidence" value="ECO:0007669"/>
    <property type="project" value="InterPro"/>
</dbReference>
<feature type="binding site" evidence="14">
    <location>
        <position position="285"/>
    </location>
    <ligand>
        <name>Mg(2+)</name>
        <dbReference type="ChEBI" id="CHEBI:18420"/>
    </ligand>
</feature>
<dbReference type="Pfam" id="PF00408">
    <property type="entry name" value="PGM_PMM_IV"/>
    <property type="match status" value="1"/>
</dbReference>
<feature type="binding site" evidence="13">
    <location>
        <begin position="503"/>
        <end position="507"/>
    </location>
    <ligand>
        <name>substrate</name>
    </ligand>
</feature>
<dbReference type="OrthoDB" id="1928at2759"/>
<evidence type="ECO:0000259" key="15">
    <source>
        <dbReference type="Pfam" id="PF00408"/>
    </source>
</evidence>
<dbReference type="GO" id="GO:0006048">
    <property type="term" value="P:UDP-N-acetylglucosamine biosynthetic process"/>
    <property type="evidence" value="ECO:0007669"/>
    <property type="project" value="UniProtKB-UniRule"/>
</dbReference>
<dbReference type="InParanoid" id="D8M5Z6"/>
<dbReference type="PANTHER" id="PTHR45955:SF1">
    <property type="entry name" value="PHOSPHOACETYLGLUCOSAMINE MUTASE"/>
    <property type="match status" value="1"/>
</dbReference>
<evidence type="ECO:0000259" key="16">
    <source>
        <dbReference type="Pfam" id="PF02878"/>
    </source>
</evidence>
<keyword evidence="8 11" id="KW-0413">Isomerase</keyword>
<evidence type="ECO:0000256" key="11">
    <source>
        <dbReference type="PIRNR" id="PIRNR016408"/>
    </source>
</evidence>
<keyword evidence="6 11" id="KW-0479">Metal-binding</keyword>
<dbReference type="FunCoup" id="D8M5Z6">
    <property type="interactions" value="99"/>
</dbReference>
<evidence type="ECO:0000313" key="18">
    <source>
        <dbReference type="EMBL" id="CBK23595.2"/>
    </source>
</evidence>
<dbReference type="Pfam" id="PF02878">
    <property type="entry name" value="PGM_PMM_I"/>
    <property type="match status" value="1"/>
</dbReference>
<dbReference type="InterPro" id="IPR005843">
    <property type="entry name" value="A-D-PHexomutase_C"/>
</dbReference>
<evidence type="ECO:0000256" key="1">
    <source>
        <dbReference type="ARBA" id="ARBA00000558"/>
    </source>
</evidence>
<gene>
    <name evidence="18" type="ORF">GSBLH_T00003435001</name>
</gene>
<comment type="pathway">
    <text evidence="2 11">Nucleotide-sugar biosynthesis; UDP-N-acetyl-alpha-D-glucosamine biosynthesis; N-acetyl-alpha-D-glucosamine 1-phosphate from alpha-D-glucosamine 6-phosphate (route I): step 2/2.</text>
</comment>
<dbReference type="FunFam" id="3.30.310.50:FF:000003">
    <property type="entry name" value="Phosphoacetylglucosamine mutase"/>
    <property type="match status" value="1"/>
</dbReference>
<feature type="domain" description="Phosphoacetylglucosamine mutase AMG1" evidence="17">
    <location>
        <begin position="303"/>
        <end position="440"/>
    </location>
</feature>
<keyword evidence="19" id="KW-1185">Reference proteome</keyword>
<dbReference type="AlphaFoldDB" id="D8M5Z6"/>
<dbReference type="InterPro" id="IPR016055">
    <property type="entry name" value="A-D-PHexomutase_a/b/a-I/II/III"/>
</dbReference>
<dbReference type="InterPro" id="IPR005844">
    <property type="entry name" value="A-D-PHexomutase_a/b/a-I"/>
</dbReference>
<dbReference type="InterPro" id="IPR016066">
    <property type="entry name" value="A-D-PHexomutase_CS"/>
</dbReference>
<name>D8M5Z6_BLAHO</name>
<dbReference type="Proteomes" id="UP000008312">
    <property type="component" value="Unassembled WGS sequence"/>
</dbReference>
<evidence type="ECO:0000256" key="14">
    <source>
        <dbReference type="PIRSR" id="PIRSR016408-3"/>
    </source>
</evidence>
<keyword evidence="7 11" id="KW-0460">Magnesium</keyword>
<dbReference type="InterPro" id="IPR036900">
    <property type="entry name" value="A-D-PHexomutase_C_sf"/>
</dbReference>
<dbReference type="SUPFAM" id="SSF55957">
    <property type="entry name" value="Phosphoglucomutase, C-terminal domain"/>
    <property type="match status" value="1"/>
</dbReference>
<proteinExistence type="inferred from homology"/>
<dbReference type="InterPro" id="IPR049022">
    <property type="entry name" value="AMG1_III"/>
</dbReference>
<evidence type="ECO:0000256" key="7">
    <source>
        <dbReference type="ARBA" id="ARBA00022842"/>
    </source>
</evidence>
<organism evidence="18">
    <name type="scientific">Blastocystis hominis</name>
    <dbReference type="NCBI Taxonomy" id="12968"/>
    <lineage>
        <taxon>Eukaryota</taxon>
        <taxon>Sar</taxon>
        <taxon>Stramenopiles</taxon>
        <taxon>Bigyra</taxon>
        <taxon>Opalozoa</taxon>
        <taxon>Opalinata</taxon>
        <taxon>Blastocystidae</taxon>
        <taxon>Blastocystis</taxon>
    </lineage>
</organism>
<evidence type="ECO:0000313" key="19">
    <source>
        <dbReference type="Proteomes" id="UP000008312"/>
    </source>
</evidence>
<evidence type="ECO:0000256" key="6">
    <source>
        <dbReference type="ARBA" id="ARBA00022723"/>
    </source>
</evidence>
<evidence type="ECO:0000256" key="4">
    <source>
        <dbReference type="ARBA" id="ARBA00012731"/>
    </source>
</evidence>
<evidence type="ECO:0000256" key="8">
    <source>
        <dbReference type="ARBA" id="ARBA00023235"/>
    </source>
</evidence>
<feature type="binding site" evidence="13">
    <location>
        <position position="512"/>
    </location>
    <ligand>
        <name>substrate</name>
    </ligand>
</feature>
<dbReference type="PANTHER" id="PTHR45955">
    <property type="entry name" value="PHOSPHOACETYLGLUCOSAMINE MUTASE"/>
    <property type="match status" value="1"/>
</dbReference>
<dbReference type="SUPFAM" id="SSF53738">
    <property type="entry name" value="Phosphoglucomutase, first 3 domains"/>
    <property type="match status" value="4"/>
</dbReference>
<comment type="cofactor">
    <cofactor evidence="11 14">
        <name>Mg(2+)</name>
        <dbReference type="ChEBI" id="CHEBI:18420"/>
    </cofactor>
    <text evidence="11 14">Binds 1 Mg(2+) ion per subunit.</text>
</comment>
<dbReference type="EC" id="5.4.2.3" evidence="4 11"/>
<feature type="binding site" evidence="13">
    <location>
        <begin position="376"/>
        <end position="378"/>
    </location>
    <ligand>
        <name>substrate</name>
    </ligand>
</feature>
<feature type="domain" description="Alpha-D-phosphohexomutase C-terminal" evidence="15">
    <location>
        <begin position="496"/>
        <end position="530"/>
    </location>
</feature>
<dbReference type="CDD" id="cd03086">
    <property type="entry name" value="PGM3"/>
    <property type="match status" value="1"/>
</dbReference>
<evidence type="ECO:0000256" key="2">
    <source>
        <dbReference type="ARBA" id="ARBA00004865"/>
    </source>
</evidence>
<feature type="binding site" evidence="14">
    <location>
        <position position="283"/>
    </location>
    <ligand>
        <name>Mg(2+)</name>
        <dbReference type="ChEBI" id="CHEBI:18420"/>
    </ligand>
</feature>
<dbReference type="PROSITE" id="PS00710">
    <property type="entry name" value="PGM_PMM"/>
    <property type="match status" value="1"/>
</dbReference>
<evidence type="ECO:0000256" key="3">
    <source>
        <dbReference type="ARBA" id="ARBA00010231"/>
    </source>
</evidence>
<dbReference type="Pfam" id="PF21404">
    <property type="entry name" value="AMG1_III"/>
    <property type="match status" value="1"/>
</dbReference>
<comment type="catalytic activity">
    <reaction evidence="1 11">
        <text>N-acetyl-alpha-D-glucosamine 1-phosphate = N-acetyl-D-glucosamine 6-phosphate</text>
        <dbReference type="Rhea" id="RHEA:23804"/>
        <dbReference type="ChEBI" id="CHEBI:57513"/>
        <dbReference type="ChEBI" id="CHEBI:57776"/>
        <dbReference type="EC" id="5.4.2.3"/>
    </reaction>
</comment>